<accession>A0A0W0WDY2</accession>
<dbReference type="AlphaFoldDB" id="A0A0W0WDY2"/>
<keyword evidence="3" id="KW-1185">Reference proteome</keyword>
<gene>
    <name evidence="2" type="ORF">Lmac_0619</name>
</gene>
<proteinExistence type="predicted"/>
<comment type="caution">
    <text evidence="2">The sequence shown here is derived from an EMBL/GenBank/DDBJ whole genome shotgun (WGS) entry which is preliminary data.</text>
</comment>
<name>A0A0W0WDY2_9GAMM</name>
<organism evidence="2 3">
    <name type="scientific">Legionella maceachernii</name>
    <dbReference type="NCBI Taxonomy" id="466"/>
    <lineage>
        <taxon>Bacteria</taxon>
        <taxon>Pseudomonadati</taxon>
        <taxon>Pseudomonadota</taxon>
        <taxon>Gammaproteobacteria</taxon>
        <taxon>Legionellales</taxon>
        <taxon>Legionellaceae</taxon>
        <taxon>Legionella</taxon>
    </lineage>
</organism>
<feature type="region of interest" description="Disordered" evidence="1">
    <location>
        <begin position="74"/>
        <end position="93"/>
    </location>
</feature>
<evidence type="ECO:0000313" key="3">
    <source>
        <dbReference type="Proteomes" id="UP000054908"/>
    </source>
</evidence>
<dbReference type="Proteomes" id="UP000054908">
    <property type="component" value="Unassembled WGS sequence"/>
</dbReference>
<dbReference type="EMBL" id="LNYL01000016">
    <property type="protein sequence ID" value="KTD30435.1"/>
    <property type="molecule type" value="Genomic_DNA"/>
</dbReference>
<reference evidence="2 3" key="1">
    <citation type="submission" date="2015-11" db="EMBL/GenBank/DDBJ databases">
        <title>Genomic analysis of 38 Legionella species identifies large and diverse effector repertoires.</title>
        <authorList>
            <person name="Burstein D."/>
            <person name="Amaro F."/>
            <person name="Zusman T."/>
            <person name="Lifshitz Z."/>
            <person name="Cohen O."/>
            <person name="Gilbert J.A."/>
            <person name="Pupko T."/>
            <person name="Shuman H.A."/>
            <person name="Segal G."/>
        </authorList>
    </citation>
    <scope>NUCLEOTIDE SEQUENCE [LARGE SCALE GENOMIC DNA]</scope>
    <source>
        <strain evidence="2 3">PX-1-G2-E2</strain>
    </source>
</reference>
<protein>
    <submittedName>
        <fullName evidence="2">Uncharacterized protein</fullName>
    </submittedName>
</protein>
<evidence type="ECO:0000313" key="2">
    <source>
        <dbReference type="EMBL" id="KTD30435.1"/>
    </source>
</evidence>
<sequence length="93" mass="10190">MYRMIHKQTQQDPEIIDKIVGTGCNEGSKHFLVTGTDQIPVLDQLNPVTVNRANKLAAFFHQATYPVGSQATISGLSTASHDNSRQTQLGHSQ</sequence>
<dbReference type="PATRIC" id="fig|466.6.peg.667"/>
<evidence type="ECO:0000256" key="1">
    <source>
        <dbReference type="SAM" id="MobiDB-lite"/>
    </source>
</evidence>